<sequence length="153" mass="17644">MALLMQETPKIDHLENTEVQEFYNSAILMSFLEESHSDDEYYNDEELNSLMQSLQEEINAKAVEPELNVVAERVEGGVSMDFEGFGRSDDDMEVVPSSPSEDMNWYMGMEGQAGEMEFGAEFFYQTYYCGVTLEELQYSSSLWQETYDATMYN</sequence>
<dbReference type="AlphaFoldDB" id="A0AAV5IQK9"/>
<gene>
    <name evidence="1" type="ORF">SLEP1_g16367</name>
</gene>
<dbReference type="PANTHER" id="PTHR37611:SF2">
    <property type="entry name" value="VIRUS-SPECIFIC-SIGNALING-PATHWAY REGULATED PROTEIN-RELATED"/>
    <property type="match status" value="1"/>
</dbReference>
<dbReference type="PANTHER" id="PTHR37611">
    <property type="entry name" value="VIRUS-SPECIFIC-SIGNALING-PATHWAY REGULATED PROTEIN-RELATED"/>
    <property type="match status" value="1"/>
</dbReference>
<accession>A0AAV5IQK9</accession>
<dbReference type="EMBL" id="BPVZ01000021">
    <property type="protein sequence ID" value="GKV04172.1"/>
    <property type="molecule type" value="Genomic_DNA"/>
</dbReference>
<evidence type="ECO:0000313" key="2">
    <source>
        <dbReference type="Proteomes" id="UP001054252"/>
    </source>
</evidence>
<reference evidence="1 2" key="1">
    <citation type="journal article" date="2021" name="Commun. Biol.">
        <title>The genome of Shorea leprosula (Dipterocarpaceae) highlights the ecological relevance of drought in aseasonal tropical rainforests.</title>
        <authorList>
            <person name="Ng K.K.S."/>
            <person name="Kobayashi M.J."/>
            <person name="Fawcett J.A."/>
            <person name="Hatakeyama M."/>
            <person name="Paape T."/>
            <person name="Ng C.H."/>
            <person name="Ang C.C."/>
            <person name="Tnah L.H."/>
            <person name="Lee C.T."/>
            <person name="Nishiyama T."/>
            <person name="Sese J."/>
            <person name="O'Brien M.J."/>
            <person name="Copetti D."/>
            <person name="Mohd Noor M.I."/>
            <person name="Ong R.C."/>
            <person name="Putra M."/>
            <person name="Sireger I.Z."/>
            <person name="Indrioko S."/>
            <person name="Kosugi Y."/>
            <person name="Izuno A."/>
            <person name="Isagi Y."/>
            <person name="Lee S.L."/>
            <person name="Shimizu K.K."/>
        </authorList>
    </citation>
    <scope>NUCLEOTIDE SEQUENCE [LARGE SCALE GENOMIC DNA]</scope>
    <source>
        <strain evidence="1">214</strain>
    </source>
</reference>
<organism evidence="1 2">
    <name type="scientific">Rubroshorea leprosula</name>
    <dbReference type="NCBI Taxonomy" id="152421"/>
    <lineage>
        <taxon>Eukaryota</taxon>
        <taxon>Viridiplantae</taxon>
        <taxon>Streptophyta</taxon>
        <taxon>Embryophyta</taxon>
        <taxon>Tracheophyta</taxon>
        <taxon>Spermatophyta</taxon>
        <taxon>Magnoliopsida</taxon>
        <taxon>eudicotyledons</taxon>
        <taxon>Gunneridae</taxon>
        <taxon>Pentapetalae</taxon>
        <taxon>rosids</taxon>
        <taxon>malvids</taxon>
        <taxon>Malvales</taxon>
        <taxon>Dipterocarpaceae</taxon>
        <taxon>Rubroshorea</taxon>
    </lineage>
</organism>
<proteinExistence type="predicted"/>
<name>A0AAV5IQK9_9ROSI</name>
<dbReference type="Proteomes" id="UP001054252">
    <property type="component" value="Unassembled WGS sequence"/>
</dbReference>
<protein>
    <submittedName>
        <fullName evidence="1">Uncharacterized protein</fullName>
    </submittedName>
</protein>
<keyword evidence="2" id="KW-1185">Reference proteome</keyword>
<comment type="caution">
    <text evidence="1">The sequence shown here is derived from an EMBL/GenBank/DDBJ whole genome shotgun (WGS) entry which is preliminary data.</text>
</comment>
<evidence type="ECO:0000313" key="1">
    <source>
        <dbReference type="EMBL" id="GKV04172.1"/>
    </source>
</evidence>